<name>A0A919SYJ1_9ACTN</name>
<dbReference type="EMBL" id="BOQL01000084">
    <property type="protein sequence ID" value="GIM79761.1"/>
    <property type="molecule type" value="Genomic_DNA"/>
</dbReference>
<proteinExistence type="predicted"/>
<evidence type="ECO:0000313" key="1">
    <source>
        <dbReference type="EMBL" id="GIM79761.1"/>
    </source>
</evidence>
<dbReference type="Proteomes" id="UP000681340">
    <property type="component" value="Unassembled WGS sequence"/>
</dbReference>
<protein>
    <submittedName>
        <fullName evidence="1">Uncharacterized protein</fullName>
    </submittedName>
</protein>
<accession>A0A919SYJ1</accession>
<organism evidence="1 2">
    <name type="scientific">Actinoplanes auranticolor</name>
    <dbReference type="NCBI Taxonomy" id="47988"/>
    <lineage>
        <taxon>Bacteria</taxon>
        <taxon>Bacillati</taxon>
        <taxon>Actinomycetota</taxon>
        <taxon>Actinomycetes</taxon>
        <taxon>Micromonosporales</taxon>
        <taxon>Micromonosporaceae</taxon>
        <taxon>Actinoplanes</taxon>
    </lineage>
</organism>
<reference evidence="1" key="1">
    <citation type="submission" date="2021-03" db="EMBL/GenBank/DDBJ databases">
        <title>Whole genome shotgun sequence of Actinoplanes auranticolor NBRC 12245.</title>
        <authorList>
            <person name="Komaki H."/>
            <person name="Tamura T."/>
        </authorList>
    </citation>
    <scope>NUCLEOTIDE SEQUENCE</scope>
    <source>
        <strain evidence="1">NBRC 12245</strain>
    </source>
</reference>
<sequence>MSPHPHEAPETPAEAWLNRTLPLRHGFCAEIGADLRSHTPIPVDVADKSFFGDLMERAIGLSLSGQPPYLNLFRLLGDDRAARLLRLAGYDKTCAAPTPTNVFLVAYRLAQVNQLLNPRWGGRVDPEVIARFLRRHPDALPRHCGEAKFERRAFDDLWASFSGGFQTALRSYGNAIAQVPLLGGQRHADFLVGRTVLEVKSGRLDRDAYILQLINQLIGYALLAHVDGHAVTHVAVYAVRYQRLLRFRIEPLLTRLAGHRLDMDPASGGFAEAVDGRRYGTTAA</sequence>
<evidence type="ECO:0000313" key="2">
    <source>
        <dbReference type="Proteomes" id="UP000681340"/>
    </source>
</evidence>
<dbReference type="AlphaFoldDB" id="A0A919SYJ1"/>
<keyword evidence="2" id="KW-1185">Reference proteome</keyword>
<comment type="caution">
    <text evidence="1">The sequence shown here is derived from an EMBL/GenBank/DDBJ whole genome shotgun (WGS) entry which is preliminary data.</text>
</comment>
<gene>
    <name evidence="1" type="ORF">Aau02nite_87310</name>
</gene>
<dbReference type="RefSeq" id="WP_212994507.1">
    <property type="nucleotide sequence ID" value="NZ_BAABEA010000050.1"/>
</dbReference>